<dbReference type="InterPro" id="IPR058988">
    <property type="entry name" value="IpaJ"/>
</dbReference>
<reference evidence="1 2" key="1">
    <citation type="journal article" date="2016" name="Front. Microbiol.">
        <title>Comparative Genomic Analysis Reveals a Diverse Repertoire of Genes Involved in Prokaryote-Eukaryote Interactions within the Pseudovibrio Genus.</title>
        <authorList>
            <person name="Romano S."/>
            <person name="Fernandez-Guerra A."/>
            <person name="Reen F.J."/>
            <person name="Glockner F.O."/>
            <person name="Crowley S.P."/>
            <person name="O'Sullivan O."/>
            <person name="Cotter P.D."/>
            <person name="Adams C."/>
            <person name="Dobson A.D."/>
            <person name="O'Gara F."/>
        </authorList>
    </citation>
    <scope>NUCLEOTIDE SEQUENCE [LARGE SCALE GENOMIC DNA]</scope>
    <source>
        <strain evidence="1 2">Ad2</strain>
    </source>
</reference>
<evidence type="ECO:0000313" key="1">
    <source>
        <dbReference type="EMBL" id="KZL21120.1"/>
    </source>
</evidence>
<dbReference type="AlphaFoldDB" id="A0A166AHJ6"/>
<dbReference type="EMBL" id="LMCB01000004">
    <property type="protein sequence ID" value="KZL21120.1"/>
    <property type="molecule type" value="Genomic_DNA"/>
</dbReference>
<comment type="caution">
    <text evidence="1">The sequence shown here is derived from an EMBL/GenBank/DDBJ whole genome shotgun (WGS) entry which is preliminary data.</text>
</comment>
<dbReference type="Proteomes" id="UP000076577">
    <property type="component" value="Unassembled WGS sequence"/>
</dbReference>
<gene>
    <name evidence="1" type="ORF">PsAD2_00404</name>
</gene>
<accession>A0A166AHJ6</accession>
<proteinExistence type="predicted"/>
<evidence type="ECO:0000313" key="2">
    <source>
        <dbReference type="Proteomes" id="UP000076577"/>
    </source>
</evidence>
<keyword evidence="2" id="KW-1185">Reference proteome</keyword>
<organism evidence="1 2">
    <name type="scientific">Pseudovibrio axinellae</name>
    <dbReference type="NCBI Taxonomy" id="989403"/>
    <lineage>
        <taxon>Bacteria</taxon>
        <taxon>Pseudomonadati</taxon>
        <taxon>Pseudomonadota</taxon>
        <taxon>Alphaproteobacteria</taxon>
        <taxon>Hyphomicrobiales</taxon>
        <taxon>Stappiaceae</taxon>
        <taxon>Pseudovibrio</taxon>
    </lineage>
</organism>
<sequence length="260" mass="28789">MKMAAFRAYKDVSQHSILECGAYVVNASLLQLGISPGETSVSLLEYDNISEGYTDGLFAVKINLKEVASSPENQRQGEAQLAARDSYSVTGNLIMNCPEKRAKYANGFYSNSPSGLIQVAYQLNGEKKDKVELFYTNSAKAEFEGYKPVVNEGSDNKNLFDVEIKLVEKINHEIKRTKKDHYTSPSNGGVDALMVRYEDTGAMHWIAVVQSVDDQNKCSVYDPATGNVSEIAKNNLDNKSELKVGDTEYKMGGIWIRLTN</sequence>
<protein>
    <submittedName>
        <fullName evidence="1">Uncharacterized protein</fullName>
    </submittedName>
</protein>
<dbReference type="PATRIC" id="fig|989403.3.peg.428"/>
<name>A0A166AHJ6_9HYPH</name>
<dbReference type="STRING" id="989403.SAMN05421798_1058"/>
<dbReference type="Pfam" id="PF25855">
    <property type="entry name" value="IpaJ_protease"/>
    <property type="match status" value="1"/>
</dbReference>